<dbReference type="SMART" id="SM00091">
    <property type="entry name" value="PAS"/>
    <property type="match status" value="1"/>
</dbReference>
<evidence type="ECO:0000256" key="7">
    <source>
        <dbReference type="ARBA" id="ARBA00034247"/>
    </source>
</evidence>
<feature type="transmembrane region" description="Helical" evidence="8">
    <location>
        <begin position="191"/>
        <end position="211"/>
    </location>
</feature>
<dbReference type="Pfam" id="PF08448">
    <property type="entry name" value="PAS_4"/>
    <property type="match status" value="1"/>
</dbReference>
<evidence type="ECO:0000256" key="3">
    <source>
        <dbReference type="ARBA" id="ARBA00022475"/>
    </source>
</evidence>
<keyword evidence="12" id="KW-0808">Transferase</keyword>
<dbReference type="PROSITE" id="PS50112">
    <property type="entry name" value="PAS"/>
    <property type="match status" value="1"/>
</dbReference>
<dbReference type="PROSITE" id="PS50113">
    <property type="entry name" value="PAC"/>
    <property type="match status" value="1"/>
</dbReference>
<feature type="transmembrane region" description="Helical" evidence="8">
    <location>
        <begin position="151"/>
        <end position="171"/>
    </location>
</feature>
<feature type="domain" description="GGDEF" evidence="11">
    <location>
        <begin position="458"/>
        <end position="590"/>
    </location>
</feature>
<protein>
    <recommendedName>
        <fullName evidence="2">diguanylate cyclase</fullName>
        <ecNumber evidence="2">2.7.7.65</ecNumber>
    </recommendedName>
</protein>
<evidence type="ECO:0000256" key="8">
    <source>
        <dbReference type="SAM" id="Phobius"/>
    </source>
</evidence>
<organism evidence="12 13">
    <name type="scientific">Sphingomonas qilianensis</name>
    <dbReference type="NCBI Taxonomy" id="1736690"/>
    <lineage>
        <taxon>Bacteria</taxon>
        <taxon>Pseudomonadati</taxon>
        <taxon>Pseudomonadota</taxon>
        <taxon>Alphaproteobacteria</taxon>
        <taxon>Sphingomonadales</taxon>
        <taxon>Sphingomonadaceae</taxon>
        <taxon>Sphingomonas</taxon>
    </lineage>
</organism>
<comment type="catalytic activity">
    <reaction evidence="7">
        <text>2 GTP = 3',3'-c-di-GMP + 2 diphosphate</text>
        <dbReference type="Rhea" id="RHEA:24898"/>
        <dbReference type="ChEBI" id="CHEBI:33019"/>
        <dbReference type="ChEBI" id="CHEBI:37565"/>
        <dbReference type="ChEBI" id="CHEBI:58805"/>
        <dbReference type="EC" id="2.7.7.65"/>
    </reaction>
</comment>
<dbReference type="NCBIfam" id="TIGR00229">
    <property type="entry name" value="sensory_box"/>
    <property type="match status" value="1"/>
</dbReference>
<keyword evidence="4 8" id="KW-0812">Transmembrane</keyword>
<dbReference type="PROSITE" id="PS50887">
    <property type="entry name" value="GGDEF"/>
    <property type="match status" value="1"/>
</dbReference>
<dbReference type="GO" id="GO:0052621">
    <property type="term" value="F:diguanylate cyclase activity"/>
    <property type="evidence" value="ECO:0007669"/>
    <property type="project" value="UniProtKB-EC"/>
</dbReference>
<dbReference type="InterPro" id="IPR000014">
    <property type="entry name" value="PAS"/>
</dbReference>
<dbReference type="Proteomes" id="UP001404104">
    <property type="component" value="Unassembled WGS sequence"/>
</dbReference>
<name>A0ABU9XW89_9SPHN</name>
<dbReference type="InterPro" id="IPR007895">
    <property type="entry name" value="MASE1"/>
</dbReference>
<dbReference type="CDD" id="cd01949">
    <property type="entry name" value="GGDEF"/>
    <property type="match status" value="1"/>
</dbReference>
<feature type="transmembrane region" description="Helical" evidence="8">
    <location>
        <begin position="267"/>
        <end position="287"/>
    </location>
</feature>
<keyword evidence="12" id="KW-0548">Nucleotidyltransferase</keyword>
<dbReference type="PANTHER" id="PTHR45138">
    <property type="entry name" value="REGULATORY COMPONENTS OF SENSORY TRANSDUCTION SYSTEM"/>
    <property type="match status" value="1"/>
</dbReference>
<keyword evidence="6 8" id="KW-0472">Membrane</keyword>
<dbReference type="SUPFAM" id="SSF55785">
    <property type="entry name" value="PYP-like sensor domain (PAS domain)"/>
    <property type="match status" value="1"/>
</dbReference>
<feature type="domain" description="PAC" evidence="10">
    <location>
        <begin position="374"/>
        <end position="426"/>
    </location>
</feature>
<dbReference type="InterPro" id="IPR000160">
    <property type="entry name" value="GGDEF_dom"/>
</dbReference>
<sequence>MIKLLPSLRAILIGVAYFLCAAASVRFTRFDGGVAFIWVANALLIVELSLHRPKRWPATLLCSALASAAATIIFGLGVVAAPAVTLAVMLEAAAAAWLLRRWRGGRLDLGSMEGFVVFAAVAGLIAPLAGAIGGAAAIALATGSPFWNNALHWYVGHALGNILFAPILVLIMTGDLQREFGRLRKGRRVEALALSLTVIIVSAGVFAQEVFPVLFLPLLPMMLAAFRFGRIGSAVSIVLLALVGGALTLAGHGPVQMIQASVGMKVLFFQSFIVFTAFLTLPVAAVLQQSAGLFRALRESESRYRLLADRSSDVIVNLDRGGRIRYISPSVAELSGHDPALLIGTHASQLVLDEDREALADTQRRALADPGTTIILEYRGLTAAGATIWCETHTRGVTDEQDRVIGSVSQIRDITHHKRVAAALARAAQTDPLTGLPNRRAFDAVLDRRIDEVRNGQGTGCCAILDLDYFKQVNDRHGHEAGDRVLRRFADVATASLRDGDVIARLGGEEFGMLLWGADLGEALSVCERLRRDVEDLRIATDTGDTIGFTLSGGLVPITAGRTRHDLLRRADAALYRAKHAGRNRLVAAG</sequence>
<dbReference type="SUPFAM" id="SSF55073">
    <property type="entry name" value="Nucleotide cyclase"/>
    <property type="match status" value="1"/>
</dbReference>
<dbReference type="InterPro" id="IPR013656">
    <property type="entry name" value="PAS_4"/>
</dbReference>
<evidence type="ECO:0000259" key="11">
    <source>
        <dbReference type="PROSITE" id="PS50887"/>
    </source>
</evidence>
<comment type="caution">
    <text evidence="12">The sequence shown here is derived from an EMBL/GenBank/DDBJ whole genome shotgun (WGS) entry which is preliminary data.</text>
</comment>
<accession>A0ABU9XW89</accession>
<dbReference type="SMART" id="SM00267">
    <property type="entry name" value="GGDEF"/>
    <property type="match status" value="1"/>
</dbReference>
<evidence type="ECO:0000313" key="13">
    <source>
        <dbReference type="Proteomes" id="UP001404104"/>
    </source>
</evidence>
<dbReference type="InterPro" id="IPR001610">
    <property type="entry name" value="PAC"/>
</dbReference>
<dbReference type="Gene3D" id="3.30.450.20">
    <property type="entry name" value="PAS domain"/>
    <property type="match status" value="1"/>
</dbReference>
<evidence type="ECO:0000259" key="9">
    <source>
        <dbReference type="PROSITE" id="PS50112"/>
    </source>
</evidence>
<dbReference type="RefSeq" id="WP_345866026.1">
    <property type="nucleotide sequence ID" value="NZ_JBDIMF010000007.1"/>
</dbReference>
<dbReference type="NCBIfam" id="TIGR00254">
    <property type="entry name" value="GGDEF"/>
    <property type="match status" value="1"/>
</dbReference>
<dbReference type="InterPro" id="IPR050469">
    <property type="entry name" value="Diguanylate_Cyclase"/>
</dbReference>
<feature type="domain" description="PAS" evidence="9">
    <location>
        <begin position="300"/>
        <end position="370"/>
    </location>
</feature>
<feature type="transmembrane region" description="Helical" evidence="8">
    <location>
        <begin position="231"/>
        <end position="255"/>
    </location>
</feature>
<evidence type="ECO:0000256" key="4">
    <source>
        <dbReference type="ARBA" id="ARBA00022692"/>
    </source>
</evidence>
<evidence type="ECO:0000256" key="2">
    <source>
        <dbReference type="ARBA" id="ARBA00012528"/>
    </source>
</evidence>
<dbReference type="SMART" id="SM00086">
    <property type="entry name" value="PAC"/>
    <property type="match status" value="1"/>
</dbReference>
<dbReference type="Gene3D" id="3.30.70.270">
    <property type="match status" value="1"/>
</dbReference>
<evidence type="ECO:0000256" key="5">
    <source>
        <dbReference type="ARBA" id="ARBA00022989"/>
    </source>
</evidence>
<dbReference type="PANTHER" id="PTHR45138:SF9">
    <property type="entry name" value="DIGUANYLATE CYCLASE DGCM-RELATED"/>
    <property type="match status" value="1"/>
</dbReference>
<evidence type="ECO:0000313" key="12">
    <source>
        <dbReference type="EMBL" id="MEN2787791.1"/>
    </source>
</evidence>
<reference evidence="12 13" key="1">
    <citation type="submission" date="2024-05" db="EMBL/GenBank/DDBJ databases">
        <authorList>
            <person name="Liu Q."/>
            <person name="Xin Y.-H."/>
        </authorList>
    </citation>
    <scope>NUCLEOTIDE SEQUENCE [LARGE SCALE GENOMIC DNA]</scope>
    <source>
        <strain evidence="12 13">CGMCC 1.15349</strain>
    </source>
</reference>
<evidence type="ECO:0000259" key="10">
    <source>
        <dbReference type="PROSITE" id="PS50113"/>
    </source>
</evidence>
<gene>
    <name evidence="12" type="ORF">ABC969_15345</name>
</gene>
<proteinExistence type="predicted"/>
<feature type="transmembrane region" description="Helical" evidence="8">
    <location>
        <begin position="114"/>
        <end position="139"/>
    </location>
</feature>
<dbReference type="InterPro" id="IPR043128">
    <property type="entry name" value="Rev_trsase/Diguanyl_cyclase"/>
</dbReference>
<keyword evidence="5 8" id="KW-1133">Transmembrane helix</keyword>
<keyword evidence="3" id="KW-1003">Cell membrane</keyword>
<dbReference type="InterPro" id="IPR029787">
    <property type="entry name" value="Nucleotide_cyclase"/>
</dbReference>
<dbReference type="EC" id="2.7.7.65" evidence="2"/>
<dbReference type="EMBL" id="JBDIMF010000007">
    <property type="protein sequence ID" value="MEN2787791.1"/>
    <property type="molecule type" value="Genomic_DNA"/>
</dbReference>
<feature type="transmembrane region" description="Helical" evidence="8">
    <location>
        <begin position="7"/>
        <end position="27"/>
    </location>
</feature>
<evidence type="ECO:0000256" key="1">
    <source>
        <dbReference type="ARBA" id="ARBA00004651"/>
    </source>
</evidence>
<dbReference type="Pfam" id="PF00990">
    <property type="entry name" value="GGDEF"/>
    <property type="match status" value="1"/>
</dbReference>
<keyword evidence="13" id="KW-1185">Reference proteome</keyword>
<evidence type="ECO:0000256" key="6">
    <source>
        <dbReference type="ARBA" id="ARBA00023136"/>
    </source>
</evidence>
<comment type="subcellular location">
    <subcellularLocation>
        <location evidence="1">Cell membrane</location>
        <topology evidence="1">Multi-pass membrane protein</topology>
    </subcellularLocation>
</comment>
<feature type="transmembrane region" description="Helical" evidence="8">
    <location>
        <begin position="33"/>
        <end position="50"/>
    </location>
</feature>
<dbReference type="Pfam" id="PF05231">
    <property type="entry name" value="MASE1"/>
    <property type="match status" value="1"/>
</dbReference>
<dbReference type="InterPro" id="IPR035965">
    <property type="entry name" value="PAS-like_dom_sf"/>
</dbReference>
<dbReference type="InterPro" id="IPR000700">
    <property type="entry name" value="PAS-assoc_C"/>
</dbReference>
<dbReference type="CDD" id="cd00130">
    <property type="entry name" value="PAS"/>
    <property type="match status" value="1"/>
</dbReference>